<keyword evidence="2" id="KW-1185">Reference proteome</keyword>
<comment type="caution">
    <text evidence="1">The sequence shown here is derived from an EMBL/GenBank/DDBJ whole genome shotgun (WGS) entry which is preliminary data.</text>
</comment>
<dbReference type="EMBL" id="JAVDYE010000001">
    <property type="protein sequence ID" value="MDR7381197.1"/>
    <property type="molecule type" value="Genomic_DNA"/>
</dbReference>
<evidence type="ECO:0000313" key="1">
    <source>
        <dbReference type="EMBL" id="MDR7381197.1"/>
    </source>
</evidence>
<gene>
    <name evidence="1" type="ORF">J2S48_000712</name>
</gene>
<evidence type="ECO:0000313" key="2">
    <source>
        <dbReference type="Proteomes" id="UP001183585"/>
    </source>
</evidence>
<protein>
    <recommendedName>
        <fullName evidence="3">Thioredoxin family protein</fullName>
    </recommendedName>
</protein>
<dbReference type="Proteomes" id="UP001183585">
    <property type="component" value="Unassembled WGS sequence"/>
</dbReference>
<reference evidence="1 2" key="1">
    <citation type="submission" date="2023-07" db="EMBL/GenBank/DDBJ databases">
        <title>Sequencing the genomes of 1000 actinobacteria strains.</title>
        <authorList>
            <person name="Klenk H.-P."/>
        </authorList>
    </citation>
    <scope>NUCLEOTIDE SEQUENCE [LARGE SCALE GENOMIC DNA]</scope>
    <source>
        <strain evidence="1 2">DSM 45554</strain>
    </source>
</reference>
<accession>A0ABU2CJ34</accession>
<name>A0ABU2CJ34_9MICO</name>
<dbReference type="RefSeq" id="WP_274997545.1">
    <property type="nucleotide sequence ID" value="NZ_JAJQQP010000016.1"/>
</dbReference>
<evidence type="ECO:0008006" key="3">
    <source>
        <dbReference type="Google" id="ProtNLM"/>
    </source>
</evidence>
<proteinExistence type="predicted"/>
<sequence>MEIVLQYFDGCPNWEITQEQLDVIAAERPDIAVTRQLVETPDEAERVGFQGSPSIRIDGTDPFADSVAGAGLACRIYRTPDGPAGSPTLGQLHEAIGAHS</sequence>
<organism evidence="1 2">
    <name type="scientific">Promicromonospora iranensis</name>
    <dbReference type="NCBI Taxonomy" id="1105144"/>
    <lineage>
        <taxon>Bacteria</taxon>
        <taxon>Bacillati</taxon>
        <taxon>Actinomycetota</taxon>
        <taxon>Actinomycetes</taxon>
        <taxon>Micrococcales</taxon>
        <taxon>Promicromonosporaceae</taxon>
        <taxon>Promicromonospora</taxon>
    </lineage>
</organism>